<reference evidence="2" key="1">
    <citation type="submission" date="2015-05" db="EMBL/GenBank/DDBJ databases">
        <authorList>
            <person name="Urmite Genomes"/>
        </authorList>
    </citation>
    <scope>NUCLEOTIDE SEQUENCE [LARGE SCALE GENOMIC DNA]</scope>
    <source>
        <strain evidence="2">LF1</strain>
    </source>
</reference>
<dbReference type="OrthoDB" id="2374983at2"/>
<keyword evidence="1" id="KW-0167">Capsid protein</keyword>
<dbReference type="Proteomes" id="UP000199087">
    <property type="component" value="Unassembled WGS sequence"/>
</dbReference>
<keyword evidence="2" id="KW-1185">Reference proteome</keyword>
<sequence>MGEYREIITKAVVAKGRKFTQSNHTISPAHCPTSILGCWIINHKYNAKKVGKTVEIHGSYDINVWYSYNDNTKTEVVTERVQYTDVIKLKYRDHDALDDNEIVARVLQQPNCVEAVISPNGNRIMVHVEREFLVEVIGETKVCVRINPEGCKDEDEDWGADVDDEEFEELNPDFLVGAEEE</sequence>
<evidence type="ECO:0000313" key="2">
    <source>
        <dbReference type="Proteomes" id="UP000199087"/>
    </source>
</evidence>
<protein>
    <submittedName>
        <fullName evidence="1">Spore coat protein CotE</fullName>
    </submittedName>
</protein>
<dbReference type="STRING" id="1499688.BN000_00324"/>
<proteinExistence type="predicted"/>
<dbReference type="EMBL" id="CVRB01000001">
    <property type="protein sequence ID" value="CRK80440.1"/>
    <property type="molecule type" value="Genomic_DNA"/>
</dbReference>
<gene>
    <name evidence="1" type="ORF">BN000_00324</name>
</gene>
<keyword evidence="1" id="KW-0946">Virion</keyword>
<evidence type="ECO:0000313" key="1">
    <source>
        <dbReference type="EMBL" id="CRK80440.1"/>
    </source>
</evidence>
<organism evidence="1 2">
    <name type="scientific">Neobacillus massiliamazoniensis</name>
    <dbReference type="NCBI Taxonomy" id="1499688"/>
    <lineage>
        <taxon>Bacteria</taxon>
        <taxon>Bacillati</taxon>
        <taxon>Bacillota</taxon>
        <taxon>Bacilli</taxon>
        <taxon>Bacillales</taxon>
        <taxon>Bacillaceae</taxon>
        <taxon>Neobacillus</taxon>
    </lineage>
</organism>
<dbReference type="InterPro" id="IPR018901">
    <property type="entry name" value="Spore_coat_CotE"/>
</dbReference>
<name>A0A0U1NQW8_9BACI</name>
<dbReference type="RefSeq" id="WP_090629921.1">
    <property type="nucleotide sequence ID" value="NZ_CVRB01000001.1"/>
</dbReference>
<accession>A0A0U1NQW8</accession>
<dbReference type="Pfam" id="PF10628">
    <property type="entry name" value="CotE"/>
    <property type="match status" value="1"/>
</dbReference>
<dbReference type="AlphaFoldDB" id="A0A0U1NQW8"/>